<feature type="domain" description="Peptidase S8/S53" evidence="7">
    <location>
        <begin position="286"/>
        <end position="594"/>
    </location>
</feature>
<dbReference type="Gene3D" id="2.60.120.380">
    <property type="match status" value="1"/>
</dbReference>
<proteinExistence type="inferred from homology"/>
<feature type="region of interest" description="Disordered" evidence="6">
    <location>
        <begin position="752"/>
        <end position="772"/>
    </location>
</feature>
<dbReference type="InterPro" id="IPR023828">
    <property type="entry name" value="Peptidase_S8_Ser-AS"/>
</dbReference>
<evidence type="ECO:0000313" key="9">
    <source>
        <dbReference type="Proteomes" id="UP001302321"/>
    </source>
</evidence>
<evidence type="ECO:0000256" key="4">
    <source>
        <dbReference type="ARBA" id="ARBA00022825"/>
    </source>
</evidence>
<dbReference type="AlphaFoldDB" id="A0AAN6W4I5"/>
<dbReference type="InterPro" id="IPR051048">
    <property type="entry name" value="Peptidase_S8/S53_subtilisin"/>
</dbReference>
<evidence type="ECO:0000256" key="6">
    <source>
        <dbReference type="SAM" id="MobiDB-lite"/>
    </source>
</evidence>
<dbReference type="SUPFAM" id="SSF52743">
    <property type="entry name" value="Subtilisin-like"/>
    <property type="match status" value="1"/>
</dbReference>
<gene>
    <name evidence="8" type="ORF">QBC36DRAFT_358184</name>
</gene>
<keyword evidence="4 5" id="KW-0720">Serine protease</keyword>
<dbReference type="InterPro" id="IPR022398">
    <property type="entry name" value="Peptidase_S8_His-AS"/>
</dbReference>
<dbReference type="Proteomes" id="UP001302321">
    <property type="component" value="Unassembled WGS sequence"/>
</dbReference>
<dbReference type="CDD" id="cd04842">
    <property type="entry name" value="Peptidases_S8_Kp43_protease"/>
    <property type="match status" value="1"/>
</dbReference>
<feature type="active site" description="Charge relay system" evidence="5">
    <location>
        <position position="295"/>
    </location>
</feature>
<dbReference type="PRINTS" id="PR00723">
    <property type="entry name" value="SUBTILISIN"/>
</dbReference>
<comment type="similarity">
    <text evidence="1 5">Belongs to the peptidase S8 family.</text>
</comment>
<keyword evidence="3 5" id="KW-0378">Hydrolase</keyword>
<dbReference type="InterPro" id="IPR034058">
    <property type="entry name" value="TagA/B/C/D_pept_dom"/>
</dbReference>
<accession>A0AAN6W4I5</accession>
<name>A0AAN6W4I5_9PEZI</name>
<dbReference type="EMBL" id="MU866298">
    <property type="protein sequence ID" value="KAK4174151.1"/>
    <property type="molecule type" value="Genomic_DNA"/>
</dbReference>
<dbReference type="InterPro" id="IPR000209">
    <property type="entry name" value="Peptidase_S8/S53_dom"/>
</dbReference>
<feature type="active site" description="Charge relay system" evidence="5">
    <location>
        <position position="332"/>
    </location>
</feature>
<evidence type="ECO:0000256" key="5">
    <source>
        <dbReference type="PROSITE-ProRule" id="PRU01240"/>
    </source>
</evidence>
<dbReference type="InterPro" id="IPR015500">
    <property type="entry name" value="Peptidase_S8_subtilisin-rel"/>
</dbReference>
<protein>
    <submittedName>
        <fullName evidence="8">Peptidase S8/S53 domain-containing protein</fullName>
    </submittedName>
</protein>
<dbReference type="GO" id="GO:0004252">
    <property type="term" value="F:serine-type endopeptidase activity"/>
    <property type="evidence" value="ECO:0007669"/>
    <property type="project" value="UniProtKB-UniRule"/>
</dbReference>
<dbReference type="Pfam" id="PF00082">
    <property type="entry name" value="Peptidase_S8"/>
    <property type="match status" value="1"/>
</dbReference>
<organism evidence="8 9">
    <name type="scientific">Triangularia setosa</name>
    <dbReference type="NCBI Taxonomy" id="2587417"/>
    <lineage>
        <taxon>Eukaryota</taxon>
        <taxon>Fungi</taxon>
        <taxon>Dikarya</taxon>
        <taxon>Ascomycota</taxon>
        <taxon>Pezizomycotina</taxon>
        <taxon>Sordariomycetes</taxon>
        <taxon>Sordariomycetidae</taxon>
        <taxon>Sordariales</taxon>
        <taxon>Podosporaceae</taxon>
        <taxon>Triangularia</taxon>
    </lineage>
</organism>
<evidence type="ECO:0000256" key="2">
    <source>
        <dbReference type="ARBA" id="ARBA00022670"/>
    </source>
</evidence>
<comment type="caution">
    <text evidence="8">The sequence shown here is derived from an EMBL/GenBank/DDBJ whole genome shotgun (WGS) entry which is preliminary data.</text>
</comment>
<evidence type="ECO:0000256" key="1">
    <source>
        <dbReference type="ARBA" id="ARBA00011073"/>
    </source>
</evidence>
<dbReference type="PANTHER" id="PTHR43399">
    <property type="entry name" value="SUBTILISIN-RELATED"/>
    <property type="match status" value="1"/>
</dbReference>
<evidence type="ECO:0000256" key="3">
    <source>
        <dbReference type="ARBA" id="ARBA00022801"/>
    </source>
</evidence>
<feature type="active site" description="Charge relay system" evidence="5">
    <location>
        <position position="575"/>
    </location>
</feature>
<dbReference type="InterPro" id="IPR008979">
    <property type="entry name" value="Galactose-bd-like_sf"/>
</dbReference>
<dbReference type="SUPFAM" id="SSF49785">
    <property type="entry name" value="Galactose-binding domain-like"/>
    <property type="match status" value="1"/>
</dbReference>
<keyword evidence="2 5" id="KW-0645">Protease</keyword>
<dbReference type="InterPro" id="IPR036852">
    <property type="entry name" value="Peptidase_S8/S53_dom_sf"/>
</dbReference>
<dbReference type="PROSITE" id="PS51892">
    <property type="entry name" value="SUBTILASE"/>
    <property type="match status" value="1"/>
</dbReference>
<dbReference type="Gene3D" id="3.40.50.200">
    <property type="entry name" value="Peptidase S8/S53 domain"/>
    <property type="match status" value="1"/>
</dbReference>
<reference evidence="8" key="1">
    <citation type="journal article" date="2023" name="Mol. Phylogenet. Evol.">
        <title>Genome-scale phylogeny and comparative genomics of the fungal order Sordariales.</title>
        <authorList>
            <person name="Hensen N."/>
            <person name="Bonometti L."/>
            <person name="Westerberg I."/>
            <person name="Brannstrom I.O."/>
            <person name="Guillou S."/>
            <person name="Cros-Aarteil S."/>
            <person name="Calhoun S."/>
            <person name="Haridas S."/>
            <person name="Kuo A."/>
            <person name="Mondo S."/>
            <person name="Pangilinan J."/>
            <person name="Riley R."/>
            <person name="LaButti K."/>
            <person name="Andreopoulos B."/>
            <person name="Lipzen A."/>
            <person name="Chen C."/>
            <person name="Yan M."/>
            <person name="Daum C."/>
            <person name="Ng V."/>
            <person name="Clum A."/>
            <person name="Steindorff A."/>
            <person name="Ohm R.A."/>
            <person name="Martin F."/>
            <person name="Silar P."/>
            <person name="Natvig D.O."/>
            <person name="Lalanne C."/>
            <person name="Gautier V."/>
            <person name="Ament-Velasquez S.L."/>
            <person name="Kruys A."/>
            <person name="Hutchinson M.I."/>
            <person name="Powell A.J."/>
            <person name="Barry K."/>
            <person name="Miller A.N."/>
            <person name="Grigoriev I.V."/>
            <person name="Debuchy R."/>
            <person name="Gladieux P."/>
            <person name="Hiltunen Thoren M."/>
            <person name="Johannesson H."/>
        </authorList>
    </citation>
    <scope>NUCLEOTIDE SEQUENCE</scope>
    <source>
        <strain evidence="8">CBS 892.96</strain>
    </source>
</reference>
<evidence type="ECO:0000259" key="7">
    <source>
        <dbReference type="Pfam" id="PF00082"/>
    </source>
</evidence>
<reference evidence="8" key="2">
    <citation type="submission" date="2023-05" db="EMBL/GenBank/DDBJ databases">
        <authorList>
            <consortium name="Lawrence Berkeley National Laboratory"/>
            <person name="Steindorff A."/>
            <person name="Hensen N."/>
            <person name="Bonometti L."/>
            <person name="Westerberg I."/>
            <person name="Brannstrom I.O."/>
            <person name="Guillou S."/>
            <person name="Cros-Aarteil S."/>
            <person name="Calhoun S."/>
            <person name="Haridas S."/>
            <person name="Kuo A."/>
            <person name="Mondo S."/>
            <person name="Pangilinan J."/>
            <person name="Riley R."/>
            <person name="Labutti K."/>
            <person name="Andreopoulos B."/>
            <person name="Lipzen A."/>
            <person name="Chen C."/>
            <person name="Yanf M."/>
            <person name="Daum C."/>
            <person name="Ng V."/>
            <person name="Clum A."/>
            <person name="Ohm R."/>
            <person name="Martin F."/>
            <person name="Silar P."/>
            <person name="Natvig D."/>
            <person name="Lalanne C."/>
            <person name="Gautier V."/>
            <person name="Ament-Velasquez S.L."/>
            <person name="Kruys A."/>
            <person name="Hutchinson M.I."/>
            <person name="Powell A.J."/>
            <person name="Barry K."/>
            <person name="Miller A.N."/>
            <person name="Grigoriev I.V."/>
            <person name="Debuchy R."/>
            <person name="Gladieux P."/>
            <person name="Thoren M.H."/>
            <person name="Johannesson H."/>
        </authorList>
    </citation>
    <scope>NUCLEOTIDE SEQUENCE</scope>
    <source>
        <strain evidence="8">CBS 892.96</strain>
    </source>
</reference>
<dbReference type="PROSITE" id="PS00138">
    <property type="entry name" value="SUBTILASE_SER"/>
    <property type="match status" value="1"/>
</dbReference>
<dbReference type="PROSITE" id="PS00137">
    <property type="entry name" value="SUBTILASE_HIS"/>
    <property type="match status" value="1"/>
</dbReference>
<dbReference type="PANTHER" id="PTHR43399:SF4">
    <property type="entry name" value="CELL WALL-ASSOCIATED PROTEASE"/>
    <property type="match status" value="1"/>
</dbReference>
<dbReference type="GO" id="GO:0006508">
    <property type="term" value="P:proteolysis"/>
    <property type="evidence" value="ECO:0007669"/>
    <property type="project" value="UniProtKB-KW"/>
</dbReference>
<sequence length="816" mass="88105">MSADIVINGKSWSTAAMDQQADASGYILIRTDGDPLNKAQKRELKNIDVQIHEFLGGGGCCEDDEDENQQQIYLCGYPKGNSLDPIRALSYIDYVDVYSNDLVIHDAVERLRARPVMHRANTNGPSHSNSTSGFAVANHASLISARTAPVFYMEAENTRVHVAPEDKMVEVDVLLHHDITGEVPQELIDRFCAVEGLKELITNEASGVIRLKIDEDALEDIAKFDEVRVIHPVNERVLMANIARRLLGFPVLDTSSAANDCTTTTSPPSFPSSSSSLFSSSCRYQGHDQIVCVADTGFDKGSTTDVHQAFAGRVMALHPWGRKGDTDDPDGHGTHVCGCVLGQGQHNLEGQVTGTAPAASLMLQSFFVRFNWQGQSVLGGYPSDLGRLFKQAYEAGARIHSNSWGTPPSVRDNFKQRPYDASAESIDRFIWDHQDMTVLFAAGNDGQDTNLDGQVNERSLGAEASAKNCITVGASENLRPTLTSGKKGDPYTYGLFWPQKFPLNPLKDDHQADNPEGLAAFSSRGPTAENRLKPDVVAPGTAILSARSRSKKYANGVDKTGVSGDERYQYLSGTSMATPLVAGCCAVVREALLANGYQDVVVVASNVNGGDDGGIAAPAIVNPTGSLIKALLINGAMPIKGQYVPDDLGHGPNPHSGFGRVHVAETLSMIEPEIQGMGGYGVSFISEETEEPFIVRISVPSLASLGSNGDGNGNMGNRGHRDLTFKVTMAYADLPGAALANDLNLMVFSGDGTKQRHGNQGDQEFPAGSERPFDRRNNVEQVVWPQVAPGDSVQVQVRPYRMMLADVPFAYAWKFF</sequence>
<evidence type="ECO:0000313" key="8">
    <source>
        <dbReference type="EMBL" id="KAK4174151.1"/>
    </source>
</evidence>
<keyword evidence="9" id="KW-1185">Reference proteome</keyword>